<dbReference type="SUPFAM" id="SSF56112">
    <property type="entry name" value="Protein kinase-like (PK-like)"/>
    <property type="match status" value="1"/>
</dbReference>
<reference evidence="3" key="1">
    <citation type="submission" date="2020-05" db="EMBL/GenBank/DDBJ databases">
        <title>Frigoriglobus tundricola gen. nov., sp. nov., a psychrotolerant cellulolytic planctomycete of the family Gemmataceae with two divergent copies of 16S rRNA gene.</title>
        <authorList>
            <person name="Kulichevskaya I.S."/>
            <person name="Ivanova A.A."/>
            <person name="Naumoff D.G."/>
            <person name="Beletsky A.V."/>
            <person name="Rijpstra W.I.C."/>
            <person name="Sinninghe Damste J.S."/>
            <person name="Mardanov A.V."/>
            <person name="Ravin N.V."/>
            <person name="Dedysh S.N."/>
        </authorList>
    </citation>
    <scope>NUCLEOTIDE SEQUENCE [LARGE SCALE GENOMIC DNA]</scope>
    <source>
        <strain evidence="3">PL17</strain>
    </source>
</reference>
<organism evidence="2 3">
    <name type="scientific">Frigoriglobus tundricola</name>
    <dbReference type="NCBI Taxonomy" id="2774151"/>
    <lineage>
        <taxon>Bacteria</taxon>
        <taxon>Pseudomonadati</taxon>
        <taxon>Planctomycetota</taxon>
        <taxon>Planctomycetia</taxon>
        <taxon>Gemmatales</taxon>
        <taxon>Gemmataceae</taxon>
        <taxon>Frigoriglobus</taxon>
    </lineage>
</organism>
<dbReference type="GO" id="GO:0004672">
    <property type="term" value="F:protein kinase activity"/>
    <property type="evidence" value="ECO:0007669"/>
    <property type="project" value="InterPro"/>
</dbReference>
<dbReference type="Proteomes" id="UP000503447">
    <property type="component" value="Chromosome"/>
</dbReference>
<dbReference type="EMBL" id="CP053452">
    <property type="protein sequence ID" value="QJW94108.1"/>
    <property type="molecule type" value="Genomic_DNA"/>
</dbReference>
<dbReference type="InterPro" id="IPR000719">
    <property type="entry name" value="Prot_kinase_dom"/>
</dbReference>
<accession>A0A6M5YJF6</accession>
<sequence length="110" mass="11939">MFSLGALLYELVCGTSPWTKEQERQLAAGVPLDVRPQPMGRFRRRVPPALEALVQRALAPDPTDRPTAAELAAELDALAPTLDDTPVRPLPAEFTDPDVTSVLPAVKWPA</sequence>
<dbReference type="KEGG" id="ftj:FTUN_1627"/>
<protein>
    <recommendedName>
        <fullName evidence="1">Protein kinase domain-containing protein</fullName>
    </recommendedName>
</protein>
<dbReference type="InterPro" id="IPR011009">
    <property type="entry name" value="Kinase-like_dom_sf"/>
</dbReference>
<evidence type="ECO:0000259" key="1">
    <source>
        <dbReference type="PROSITE" id="PS50011"/>
    </source>
</evidence>
<gene>
    <name evidence="2" type="ORF">FTUN_1627</name>
</gene>
<dbReference type="AlphaFoldDB" id="A0A6M5YJF6"/>
<dbReference type="PROSITE" id="PS50011">
    <property type="entry name" value="PROTEIN_KINASE_DOM"/>
    <property type="match status" value="1"/>
</dbReference>
<dbReference type="Gene3D" id="1.10.510.10">
    <property type="entry name" value="Transferase(Phosphotransferase) domain 1"/>
    <property type="match status" value="1"/>
</dbReference>
<proteinExistence type="predicted"/>
<evidence type="ECO:0000313" key="3">
    <source>
        <dbReference type="Proteomes" id="UP000503447"/>
    </source>
</evidence>
<keyword evidence="3" id="KW-1185">Reference proteome</keyword>
<feature type="domain" description="Protein kinase" evidence="1">
    <location>
        <begin position="1"/>
        <end position="82"/>
    </location>
</feature>
<evidence type="ECO:0000313" key="2">
    <source>
        <dbReference type="EMBL" id="QJW94108.1"/>
    </source>
</evidence>
<dbReference type="GO" id="GO:0005524">
    <property type="term" value="F:ATP binding"/>
    <property type="evidence" value="ECO:0007669"/>
    <property type="project" value="InterPro"/>
</dbReference>
<name>A0A6M5YJF6_9BACT</name>